<gene>
    <name evidence="1" type="ORF">Cgig2_025250</name>
</gene>
<dbReference type="PANTHER" id="PTHR33233">
    <property type="entry name" value="ENDONUCLEASE/EXONUCLEASE/PHOSPHATASE"/>
    <property type="match status" value="1"/>
</dbReference>
<evidence type="ECO:0008006" key="3">
    <source>
        <dbReference type="Google" id="ProtNLM"/>
    </source>
</evidence>
<evidence type="ECO:0000313" key="1">
    <source>
        <dbReference type="EMBL" id="KAJ8421367.1"/>
    </source>
</evidence>
<sequence length="248" mass="29057">MEEINEIVIEQVAQQANQAKPKSSHASLADPDDGIKLKFMPTEVINRIKVAKINLEDVKMEIDCWLLMNLTRLYRVESRNGFETEEIKSLPIWAHFPDLDVKLWGNESLSKIGSILGIPLKIDKHTRDKMMIRYARLLINISLEGTFLEYIEFFNEHGILMRQQVVYEWKLVNACIIKCLDMRKAFVGRRLEIDWSREERMPYQAQLLPTCNILVQRIDQVMHCHATQASTNKKFYITYVYGQNQPQQ</sequence>
<keyword evidence="2" id="KW-1185">Reference proteome</keyword>
<dbReference type="Proteomes" id="UP001153076">
    <property type="component" value="Unassembled WGS sequence"/>
</dbReference>
<proteinExistence type="predicted"/>
<name>A0A9Q1JF40_9CARY</name>
<protein>
    <recommendedName>
        <fullName evidence="3">DUF4283 domain-containing protein</fullName>
    </recommendedName>
</protein>
<reference evidence="1" key="1">
    <citation type="submission" date="2022-04" db="EMBL/GenBank/DDBJ databases">
        <title>Carnegiea gigantea Genome sequencing and assembly v2.</title>
        <authorList>
            <person name="Copetti D."/>
            <person name="Sanderson M.J."/>
            <person name="Burquez A."/>
            <person name="Wojciechowski M.F."/>
        </authorList>
    </citation>
    <scope>NUCLEOTIDE SEQUENCE</scope>
    <source>
        <strain evidence="1">SGP5-SGP5p</strain>
        <tissue evidence="1">Aerial part</tissue>
    </source>
</reference>
<accession>A0A9Q1JF40</accession>
<dbReference type="AlphaFoldDB" id="A0A9Q1JF40"/>
<comment type="caution">
    <text evidence="1">The sequence shown here is derived from an EMBL/GenBank/DDBJ whole genome shotgun (WGS) entry which is preliminary data.</text>
</comment>
<dbReference type="OrthoDB" id="1939300at2759"/>
<organism evidence="1 2">
    <name type="scientific">Carnegiea gigantea</name>
    <dbReference type="NCBI Taxonomy" id="171969"/>
    <lineage>
        <taxon>Eukaryota</taxon>
        <taxon>Viridiplantae</taxon>
        <taxon>Streptophyta</taxon>
        <taxon>Embryophyta</taxon>
        <taxon>Tracheophyta</taxon>
        <taxon>Spermatophyta</taxon>
        <taxon>Magnoliopsida</taxon>
        <taxon>eudicotyledons</taxon>
        <taxon>Gunneridae</taxon>
        <taxon>Pentapetalae</taxon>
        <taxon>Caryophyllales</taxon>
        <taxon>Cactineae</taxon>
        <taxon>Cactaceae</taxon>
        <taxon>Cactoideae</taxon>
        <taxon>Echinocereeae</taxon>
        <taxon>Carnegiea</taxon>
    </lineage>
</organism>
<dbReference type="PANTHER" id="PTHR33233:SF17">
    <property type="entry name" value="DUF4283 DOMAIN-CONTAINING PROTEIN"/>
    <property type="match status" value="1"/>
</dbReference>
<dbReference type="EMBL" id="JAKOGI010002756">
    <property type="protein sequence ID" value="KAJ8421367.1"/>
    <property type="molecule type" value="Genomic_DNA"/>
</dbReference>
<evidence type="ECO:0000313" key="2">
    <source>
        <dbReference type="Proteomes" id="UP001153076"/>
    </source>
</evidence>